<sequence>MSNGHAVAAVDDSFAEALVSRLSIAEQRAVANRAAGRRRSGAEALNAAQRAAVTRGLESILSVARGEGDGRALCGLTLLSHAASDDGFDVAPLPPTMCVRPERRVGLRDVVNEPRRAVIADARRAQADSPTMALRRIDSADAAVRRRAQIGSDGFPSIAATSLVESYKLACLAYGVRPNSGLVASLTLQWDTLSPNDGGSLDSASVTSSAAASGDFSRVRVIDASGLLLADKGVLPLLELARRCPNLQALHLDGNGLTNAAAEYVSDFCLSRAAHLDDMPWDVAPTKLPLSVTFAGNPRLSIGAGLVLVEAARACGPDWLRIELPIDGTAIPLTLLQRAANLTRRPL</sequence>
<name>A0A7S1M096_NEODS</name>
<proteinExistence type="predicted"/>
<reference evidence="1" key="1">
    <citation type="submission" date="2021-01" db="EMBL/GenBank/DDBJ databases">
        <authorList>
            <person name="Corre E."/>
            <person name="Pelletier E."/>
            <person name="Niang G."/>
            <person name="Scheremetjew M."/>
            <person name="Finn R."/>
            <person name="Kale V."/>
            <person name="Holt S."/>
            <person name="Cochrane G."/>
            <person name="Meng A."/>
            <person name="Brown T."/>
            <person name="Cohen L."/>
        </authorList>
    </citation>
    <scope>NUCLEOTIDE SEQUENCE</scope>
    <source>
        <strain evidence="1">CCAP 1951/1</strain>
    </source>
</reference>
<accession>A0A7S1M096</accession>
<dbReference type="AlphaFoldDB" id="A0A7S1M096"/>
<gene>
    <name evidence="1" type="ORF">NDES1114_LOCUS15942</name>
</gene>
<dbReference type="SUPFAM" id="SSF52047">
    <property type="entry name" value="RNI-like"/>
    <property type="match status" value="1"/>
</dbReference>
<organism evidence="1">
    <name type="scientific">Neobodo designis</name>
    <name type="common">Flagellated protozoan</name>
    <name type="synonym">Bodo designis</name>
    <dbReference type="NCBI Taxonomy" id="312471"/>
    <lineage>
        <taxon>Eukaryota</taxon>
        <taxon>Discoba</taxon>
        <taxon>Euglenozoa</taxon>
        <taxon>Kinetoplastea</taxon>
        <taxon>Metakinetoplastina</taxon>
        <taxon>Neobodonida</taxon>
        <taxon>Neobodo</taxon>
    </lineage>
</organism>
<dbReference type="InterPro" id="IPR032675">
    <property type="entry name" value="LRR_dom_sf"/>
</dbReference>
<dbReference type="Gene3D" id="3.80.10.10">
    <property type="entry name" value="Ribonuclease Inhibitor"/>
    <property type="match status" value="1"/>
</dbReference>
<evidence type="ECO:0000313" key="1">
    <source>
        <dbReference type="EMBL" id="CAD9118285.1"/>
    </source>
</evidence>
<dbReference type="EMBL" id="HBGF01024071">
    <property type="protein sequence ID" value="CAD9118285.1"/>
    <property type="molecule type" value="Transcribed_RNA"/>
</dbReference>
<protein>
    <submittedName>
        <fullName evidence="1">Uncharacterized protein</fullName>
    </submittedName>
</protein>